<feature type="compositionally biased region" description="Gly residues" evidence="1">
    <location>
        <begin position="282"/>
        <end position="291"/>
    </location>
</feature>
<feature type="compositionally biased region" description="Low complexity" evidence="1">
    <location>
        <begin position="360"/>
        <end position="371"/>
    </location>
</feature>
<dbReference type="AlphaFoldDB" id="C1EIJ2"/>
<feature type="compositionally biased region" description="Low complexity" evidence="1">
    <location>
        <begin position="38"/>
        <end position="53"/>
    </location>
</feature>
<feature type="region of interest" description="Disordered" evidence="1">
    <location>
        <begin position="1"/>
        <end position="23"/>
    </location>
</feature>
<feature type="compositionally biased region" description="Acidic residues" evidence="1">
    <location>
        <begin position="624"/>
        <end position="635"/>
    </location>
</feature>
<dbReference type="RefSeq" id="XP_002506432.1">
    <property type="nucleotide sequence ID" value="XM_002506386.1"/>
</dbReference>
<feature type="compositionally biased region" description="Gly residues" evidence="1">
    <location>
        <begin position="191"/>
        <end position="204"/>
    </location>
</feature>
<dbReference type="EMBL" id="CP001333">
    <property type="protein sequence ID" value="ACO67690.1"/>
    <property type="molecule type" value="Genomic_DNA"/>
</dbReference>
<feature type="compositionally biased region" description="Low complexity" evidence="1">
    <location>
        <begin position="517"/>
        <end position="526"/>
    </location>
</feature>
<feature type="region of interest" description="Disordered" evidence="1">
    <location>
        <begin position="429"/>
        <end position="464"/>
    </location>
</feature>
<name>C1EIJ2_MICCC</name>
<reference evidence="2 3" key="1">
    <citation type="journal article" date="2009" name="Science">
        <title>Green evolution and dynamic adaptations revealed by genomes of the marine picoeukaryotes Micromonas.</title>
        <authorList>
            <person name="Worden A.Z."/>
            <person name="Lee J.H."/>
            <person name="Mock T."/>
            <person name="Rouze P."/>
            <person name="Simmons M.P."/>
            <person name="Aerts A.L."/>
            <person name="Allen A.E."/>
            <person name="Cuvelier M.L."/>
            <person name="Derelle E."/>
            <person name="Everett M.V."/>
            <person name="Foulon E."/>
            <person name="Grimwood J."/>
            <person name="Gundlach H."/>
            <person name="Henrissat B."/>
            <person name="Napoli C."/>
            <person name="McDonald S.M."/>
            <person name="Parker M.S."/>
            <person name="Rombauts S."/>
            <person name="Salamov A."/>
            <person name="Von Dassow P."/>
            <person name="Badger J.H."/>
            <person name="Coutinho P.M."/>
            <person name="Demir E."/>
            <person name="Dubchak I."/>
            <person name="Gentemann C."/>
            <person name="Eikrem W."/>
            <person name="Gready J.E."/>
            <person name="John U."/>
            <person name="Lanier W."/>
            <person name="Lindquist E.A."/>
            <person name="Lucas S."/>
            <person name="Mayer K.F."/>
            <person name="Moreau H."/>
            <person name="Not F."/>
            <person name="Otillar R."/>
            <person name="Panaud O."/>
            <person name="Pangilinan J."/>
            <person name="Paulsen I."/>
            <person name="Piegu B."/>
            <person name="Poliakov A."/>
            <person name="Robbens S."/>
            <person name="Schmutz J."/>
            <person name="Toulza E."/>
            <person name="Wyss T."/>
            <person name="Zelensky A."/>
            <person name="Zhou K."/>
            <person name="Armbrust E.V."/>
            <person name="Bhattacharya D."/>
            <person name="Goodenough U.W."/>
            <person name="Van de Peer Y."/>
            <person name="Grigoriev I.V."/>
        </authorList>
    </citation>
    <scope>NUCLEOTIDE SEQUENCE [LARGE SCALE GENOMIC DNA]</scope>
    <source>
        <strain evidence="3">RCC299 / NOUM17</strain>
    </source>
</reference>
<feature type="region of interest" description="Disordered" evidence="1">
    <location>
        <begin position="88"/>
        <end position="112"/>
    </location>
</feature>
<organism evidence="2 3">
    <name type="scientific">Micromonas commoda (strain RCC299 / NOUM17 / CCMP2709)</name>
    <name type="common">Picoplanktonic green alga</name>
    <dbReference type="NCBI Taxonomy" id="296587"/>
    <lineage>
        <taxon>Eukaryota</taxon>
        <taxon>Viridiplantae</taxon>
        <taxon>Chlorophyta</taxon>
        <taxon>Mamiellophyceae</taxon>
        <taxon>Mamiellales</taxon>
        <taxon>Mamiellaceae</taxon>
        <taxon>Micromonas</taxon>
    </lineage>
</organism>
<dbReference type="InParanoid" id="C1EIJ2"/>
<feature type="region of interest" description="Disordered" evidence="1">
    <location>
        <begin position="601"/>
        <end position="635"/>
    </location>
</feature>
<evidence type="ECO:0000313" key="2">
    <source>
        <dbReference type="EMBL" id="ACO67690.1"/>
    </source>
</evidence>
<feature type="compositionally biased region" description="Low complexity" evidence="1">
    <location>
        <begin position="540"/>
        <end position="549"/>
    </location>
</feature>
<dbReference type="KEGG" id="mis:MICPUN_64596"/>
<keyword evidence="3" id="KW-1185">Reference proteome</keyword>
<feature type="compositionally biased region" description="Acidic residues" evidence="1">
    <location>
        <begin position="602"/>
        <end position="613"/>
    </location>
</feature>
<evidence type="ECO:0000313" key="3">
    <source>
        <dbReference type="Proteomes" id="UP000002009"/>
    </source>
</evidence>
<dbReference type="GeneID" id="8249364"/>
<proteinExistence type="predicted"/>
<evidence type="ECO:0000256" key="1">
    <source>
        <dbReference type="SAM" id="MobiDB-lite"/>
    </source>
</evidence>
<sequence>MSHVATPADSAGGSNAATADDGHGANLIAANPVAAAALAGPGGAPAQPTPGAAPHHHAHPPPFASNPPGPAHALLHDADGQVWITPTNAASTQGGAQPHPLATPQPAQSMQNSVFTARRWVERATGSTSTVGRGAHSGGGEGVDKEDSAGDSNTAAVSEGTLGPADSTQAQHVKSGGGSPSRSVGGEEVEGGGSQYSDGGGSLRGGEAVDSHPGFGRAVGGIGDGFAEGGDLGGAFAFGAATQGGGGGLNEIGLNETISFVPGAGGGVSGNGSRRTDRRGVRGGGRRGAQGGRSSSGMGANERDAPVQVAGAPVQVQSFGAPKPAGSALKGGSVLPPVPLFNAAPPGHVRGIDSPVPPGTAAAARAAQTQEAEGECDGLTNPGGLSGMDIGDGDGGPGMGYVVPAHSEEHGYAPALASGDMTYSGDGGYVSGGGNSGPGSIGGGGGPGSGPNSGAPSSGGLGSGGAVVGTAGGALFDSNRLNSGGNQPSGGFEFGRAPNVPAVAAVSGAGAVVGSPSLGGDPFSGPDGSGRGFSGGGDAAAGAAKSQFSNGVPPGGFVYRDTTQHGGNQTLQGQHRAVSGSLGHVSMHKNGPTTMARAVVEDGGDDSEEDGEEGVSPAFVPEDGGGEESPADVDM</sequence>
<feature type="region of interest" description="Disordered" evidence="1">
    <location>
        <begin position="517"/>
        <end position="556"/>
    </location>
</feature>
<dbReference type="OMA" id="APKIPCD"/>
<feature type="compositionally biased region" description="Gly residues" evidence="1">
    <location>
        <begin position="527"/>
        <end position="539"/>
    </location>
</feature>
<protein>
    <submittedName>
        <fullName evidence="2">Uncharacterized protein</fullName>
    </submittedName>
</protein>
<gene>
    <name evidence="2" type="ORF">MICPUN_64596</name>
</gene>
<dbReference type="Proteomes" id="UP000002009">
    <property type="component" value="Chromosome 15"/>
</dbReference>
<feature type="region of interest" description="Disordered" evidence="1">
    <location>
        <begin position="358"/>
        <end position="403"/>
    </location>
</feature>
<feature type="region of interest" description="Disordered" evidence="1">
    <location>
        <begin position="263"/>
        <end position="305"/>
    </location>
</feature>
<accession>C1EIJ2</accession>
<feature type="region of interest" description="Disordered" evidence="1">
    <location>
        <begin position="38"/>
        <end position="74"/>
    </location>
</feature>
<feature type="compositionally biased region" description="Pro residues" evidence="1">
    <location>
        <begin position="60"/>
        <end position="70"/>
    </location>
</feature>
<feature type="region of interest" description="Disordered" evidence="1">
    <location>
        <begin position="124"/>
        <end position="216"/>
    </location>
</feature>